<dbReference type="OrthoDB" id="1911848at2759"/>
<dbReference type="EMBL" id="JAPZBT010000002">
    <property type="protein sequence ID" value="KAJ5371890.1"/>
    <property type="molecule type" value="Genomic_DNA"/>
</dbReference>
<proteinExistence type="predicted"/>
<evidence type="ECO:0000313" key="2">
    <source>
        <dbReference type="EMBL" id="KAJ5371890.1"/>
    </source>
</evidence>
<evidence type="ECO:0000259" key="1">
    <source>
        <dbReference type="PROSITE" id="PS50011"/>
    </source>
</evidence>
<feature type="domain" description="Protein kinase" evidence="1">
    <location>
        <begin position="1"/>
        <end position="215"/>
    </location>
</feature>
<protein>
    <recommendedName>
        <fullName evidence="1">Protein kinase domain-containing protein</fullName>
    </recommendedName>
</protein>
<dbReference type="PROSITE" id="PS50011">
    <property type="entry name" value="PROTEIN_KINASE_DOM"/>
    <property type="match status" value="1"/>
</dbReference>
<dbReference type="Proteomes" id="UP001147752">
    <property type="component" value="Unassembled WGS sequence"/>
</dbReference>
<keyword evidence="3" id="KW-1185">Reference proteome</keyword>
<comment type="caution">
    <text evidence="2">The sequence shown here is derived from an EMBL/GenBank/DDBJ whole genome shotgun (WGS) entry which is preliminary data.</text>
</comment>
<reference evidence="2" key="2">
    <citation type="journal article" date="2023" name="IMA Fungus">
        <title>Comparative genomic study of the Penicillium genus elucidates a diverse pangenome and 15 lateral gene transfer events.</title>
        <authorList>
            <person name="Petersen C."/>
            <person name="Sorensen T."/>
            <person name="Nielsen M.R."/>
            <person name="Sondergaard T.E."/>
            <person name="Sorensen J.L."/>
            <person name="Fitzpatrick D.A."/>
            <person name="Frisvad J.C."/>
            <person name="Nielsen K.L."/>
        </authorList>
    </citation>
    <scope>NUCLEOTIDE SEQUENCE</scope>
    <source>
        <strain evidence="2">IBT 3081</strain>
    </source>
</reference>
<dbReference type="Gene3D" id="1.10.510.10">
    <property type="entry name" value="Transferase(Phosphotransferase) domain 1"/>
    <property type="match status" value="1"/>
</dbReference>
<dbReference type="PANTHER" id="PTHR37542:SF1">
    <property type="entry name" value="PRION-INHIBITION AND PROPAGATION HELO DOMAIN-CONTAINING PROTEIN"/>
    <property type="match status" value="1"/>
</dbReference>
<dbReference type="RefSeq" id="XP_056577876.1">
    <property type="nucleotide sequence ID" value="XM_056721626.1"/>
</dbReference>
<dbReference type="GeneID" id="81460809"/>
<dbReference type="SUPFAM" id="SSF56112">
    <property type="entry name" value="Protein kinase-like (PK-like)"/>
    <property type="match status" value="1"/>
</dbReference>
<dbReference type="GO" id="GO:0004672">
    <property type="term" value="F:protein kinase activity"/>
    <property type="evidence" value="ECO:0007669"/>
    <property type="project" value="InterPro"/>
</dbReference>
<dbReference type="AlphaFoldDB" id="A0A9W9VA09"/>
<sequence>MPTDCHGPQTLQSHLCGTNRSLSDKVIFAKQLATSVSYLHVLNYVHKGIRPETALILQADDSRNLHLFLVWFKTFRTAEGKTMRLGNSDWAENIYQHPERQGNNPIADYTMQHDIYSLVVCLLDIGLWEPFITGEGHINIPTVYTKIDISTFARNGAILLNWPKPTCLPNMADKYAQDLVNCLTCMDDANEDMEDLSQFEDEDGIFIGVKFIKKV</sequence>
<dbReference type="GO" id="GO:0005524">
    <property type="term" value="F:ATP binding"/>
    <property type="evidence" value="ECO:0007669"/>
    <property type="project" value="InterPro"/>
</dbReference>
<dbReference type="InterPro" id="IPR011009">
    <property type="entry name" value="Kinase-like_dom_sf"/>
</dbReference>
<evidence type="ECO:0000313" key="3">
    <source>
        <dbReference type="Proteomes" id="UP001147752"/>
    </source>
</evidence>
<organism evidence="2 3">
    <name type="scientific">Penicillium concentricum</name>
    <dbReference type="NCBI Taxonomy" id="293559"/>
    <lineage>
        <taxon>Eukaryota</taxon>
        <taxon>Fungi</taxon>
        <taxon>Dikarya</taxon>
        <taxon>Ascomycota</taxon>
        <taxon>Pezizomycotina</taxon>
        <taxon>Eurotiomycetes</taxon>
        <taxon>Eurotiomycetidae</taxon>
        <taxon>Eurotiales</taxon>
        <taxon>Aspergillaceae</taxon>
        <taxon>Penicillium</taxon>
    </lineage>
</organism>
<gene>
    <name evidence="2" type="ORF">N7517_003896</name>
</gene>
<reference evidence="2" key="1">
    <citation type="submission" date="2022-12" db="EMBL/GenBank/DDBJ databases">
        <authorList>
            <person name="Petersen C."/>
        </authorList>
    </citation>
    <scope>NUCLEOTIDE SEQUENCE</scope>
    <source>
        <strain evidence="2">IBT 3081</strain>
    </source>
</reference>
<accession>A0A9W9VA09</accession>
<dbReference type="PANTHER" id="PTHR37542">
    <property type="entry name" value="HELO DOMAIN-CONTAINING PROTEIN-RELATED"/>
    <property type="match status" value="1"/>
</dbReference>
<name>A0A9W9VA09_9EURO</name>
<dbReference type="InterPro" id="IPR000719">
    <property type="entry name" value="Prot_kinase_dom"/>
</dbReference>